<feature type="compositionally biased region" description="Pro residues" evidence="3">
    <location>
        <begin position="222"/>
        <end position="235"/>
    </location>
</feature>
<evidence type="ECO:0000313" key="5">
    <source>
        <dbReference type="Proteomes" id="UP000492821"/>
    </source>
</evidence>
<dbReference type="Gene3D" id="1.10.20.10">
    <property type="entry name" value="Histone, subunit A"/>
    <property type="match status" value="1"/>
</dbReference>
<evidence type="ECO:0000256" key="3">
    <source>
        <dbReference type="SAM" id="MobiDB-lite"/>
    </source>
</evidence>
<dbReference type="SUPFAM" id="SSF48403">
    <property type="entry name" value="Ankyrin repeat"/>
    <property type="match status" value="1"/>
</dbReference>
<dbReference type="CDD" id="cd14733">
    <property type="entry name" value="BACK"/>
    <property type="match status" value="1"/>
</dbReference>
<dbReference type="SUPFAM" id="SSF47113">
    <property type="entry name" value="Histone-fold"/>
    <property type="match status" value="1"/>
</dbReference>
<keyword evidence="5" id="KW-1185">Reference proteome</keyword>
<dbReference type="InterPro" id="IPR002110">
    <property type="entry name" value="Ankyrin_rpt"/>
</dbReference>
<evidence type="ECO:0000256" key="1">
    <source>
        <dbReference type="ARBA" id="ARBA00022737"/>
    </source>
</evidence>
<organism evidence="5 6">
    <name type="scientific">Panagrellus redivivus</name>
    <name type="common">Microworm</name>
    <dbReference type="NCBI Taxonomy" id="6233"/>
    <lineage>
        <taxon>Eukaryota</taxon>
        <taxon>Metazoa</taxon>
        <taxon>Ecdysozoa</taxon>
        <taxon>Nematoda</taxon>
        <taxon>Chromadorea</taxon>
        <taxon>Rhabditida</taxon>
        <taxon>Tylenchina</taxon>
        <taxon>Panagrolaimomorpha</taxon>
        <taxon>Panagrolaimoidea</taxon>
        <taxon>Panagrolaimidae</taxon>
        <taxon>Panagrellus</taxon>
    </lineage>
</organism>
<feature type="compositionally biased region" description="Polar residues" evidence="3">
    <location>
        <begin position="139"/>
        <end position="151"/>
    </location>
</feature>
<feature type="region of interest" description="Disordered" evidence="3">
    <location>
        <begin position="1"/>
        <end position="21"/>
    </location>
</feature>
<dbReference type="InterPro" id="IPR036770">
    <property type="entry name" value="Ankyrin_rpt-contain_sf"/>
</dbReference>
<dbReference type="Pfam" id="PF00651">
    <property type="entry name" value="BTB"/>
    <property type="match status" value="1"/>
</dbReference>
<dbReference type="Proteomes" id="UP000492821">
    <property type="component" value="Unassembled WGS sequence"/>
</dbReference>
<dbReference type="InterPro" id="IPR009072">
    <property type="entry name" value="Histone-fold"/>
</dbReference>
<feature type="region of interest" description="Disordered" evidence="3">
    <location>
        <begin position="139"/>
        <end position="239"/>
    </location>
</feature>
<dbReference type="GO" id="GO:0046982">
    <property type="term" value="F:protein heterodimerization activity"/>
    <property type="evidence" value="ECO:0007669"/>
    <property type="project" value="InterPro"/>
</dbReference>
<feature type="compositionally biased region" description="Polar residues" evidence="3">
    <location>
        <begin position="162"/>
        <end position="209"/>
    </location>
</feature>
<feature type="region of interest" description="Disordered" evidence="3">
    <location>
        <begin position="296"/>
        <end position="319"/>
    </location>
</feature>
<dbReference type="SMART" id="SM00225">
    <property type="entry name" value="BTB"/>
    <property type="match status" value="1"/>
</dbReference>
<dbReference type="InterPro" id="IPR052089">
    <property type="entry name" value="Ankyrin-BTB/POZ_domain"/>
</dbReference>
<dbReference type="InterPro" id="IPR059008">
    <property type="entry name" value="ABTB2/3_histone"/>
</dbReference>
<proteinExistence type="predicted"/>
<evidence type="ECO:0000313" key="6">
    <source>
        <dbReference type="WBParaSite" id="Pan_g7463.t1"/>
    </source>
</evidence>
<accession>A0A7E4W5R9</accession>
<keyword evidence="1" id="KW-0677">Repeat</keyword>
<feature type="compositionally biased region" description="Polar residues" evidence="3">
    <location>
        <begin position="97"/>
        <end position="110"/>
    </location>
</feature>
<dbReference type="WBParaSite" id="Pan_g7463.t1">
    <property type="protein sequence ID" value="Pan_g7463.t1"/>
    <property type="gene ID" value="Pan_g7463"/>
</dbReference>
<protein>
    <submittedName>
        <fullName evidence="6">BTB domain-containing protein</fullName>
    </submittedName>
</protein>
<evidence type="ECO:0000259" key="4">
    <source>
        <dbReference type="PROSITE" id="PS50097"/>
    </source>
</evidence>
<dbReference type="PANTHER" id="PTHR46071:SF2">
    <property type="entry name" value="ANKYRIN REPEAT AND BTB_POZ DOMAIN-CONTAINING PROTEIN 2-LIKE PROTEIN"/>
    <property type="match status" value="1"/>
</dbReference>
<dbReference type="SUPFAM" id="SSF54695">
    <property type="entry name" value="POZ domain"/>
    <property type="match status" value="1"/>
</dbReference>
<sequence>MGIRDKGLGGLRGGNLHNSEHSLPEKLSQALKALRPGVLSHSSSGSSPFSKSGVVDADDVVYYTSVDKYPINEPSSSSHEKRSSKGKILANQRKSKSVFTKHSSPSTNDLSARFNHGVMLKDVKSLDQIRHLYKSVPNVSSYDDSETQTPGVSRRFHDDSTAELSSNSNPRTPSIETQKLLNTDTYITATSSSVSSLGTNQSPTDSGYRSTPRHVVINGGEPKPPPLPDNPPPSQSPSFVQRNILRSEKENRQASAASGEYVHSGGPMKLEPFYASTPSVMSGGVERKLSSCLASSMSGSRSKKASENSGSSPLGSAPIDVKLPIDDRDVLNVIQKGRCKQHAHLITLGVVPKLTNALTVPLLRICTEASRLAKPLVKCTMNDIRYATMLCLPETVAEECIKAAVQATTLYALSGSGALRVSMSRRAGLNFCVGSFYRWMIDSRIASIIADTAAIYLCAVIECLLEKLLSALSETIGSANIQQNQPWRAILFAGKTENVTEDIFDKLVTTHTDICQFLRAHELRDSKKYHKKYMLLMCAQTEAELRSILDHLYRKLHSSSSLFDQNNRRSKNALYFGKQAISSLFYFTRCKGAHCSCSNAESAEEAVKLYDWLRFILYFVDYRRGMHVDQHDVLQAARLLLPNVDCPPYPVDLVIASPALPGSIVETKRRRQDMAFMLLMSADSEMVPEAYALLGNHPQKVVNDYGLTAISQAVITRNEDAVRFLVSNNSDVNVPVPVETTSQASALSLEFAGWTPLSWAVAYQDAFTVSKLLEACADVDSSYMIRETPLQLSIMTGDADIFARLVSCGANAFHSTINYDSLDCNFRTFGSPCALAVAAAFGRIDFVNIMLNQSSLTGPAKVDMSLADFLNESTDVQHKNKSRKNDEHSSPFQKLPRVIQKASKEAMYYAVETAQLDIAMQFRRLGVPWNIYSWTKCLQTAYDLRDRNKIKVVLDDFSTRLSDELTGDIIDETVAILFDVIRFETRQQDGNPALIARIISDLNRKFSEGIIPKSAHNSSKQGPMPSASAVSLRPIIDPKYADNSELSDIRFRIDDKVIYAHRIVLVNASEELKRLLDNPSGVIDLDNVSYDVFKVLIDNMYGNRQASTDKIISEGLPFQLETMEAALTFGLEDLTKECYEMIKSEMSAESCVRIYRFAQRCGIQSLINDCELFILRNFVSLVNNDQLRVMLQRSGQPGWCDICAALANRLVEAFEVYMNSEAFKRKFAHKPSK</sequence>
<dbReference type="InterPro" id="IPR011333">
    <property type="entry name" value="SKP1/BTB/POZ_sf"/>
</dbReference>
<dbReference type="SMART" id="SM00248">
    <property type="entry name" value="ANK"/>
    <property type="match status" value="4"/>
</dbReference>
<name>A0A7E4W5R9_PANRE</name>
<dbReference type="PROSITE" id="PS50097">
    <property type="entry name" value="BTB"/>
    <property type="match status" value="1"/>
</dbReference>
<dbReference type="Gene3D" id="3.30.710.10">
    <property type="entry name" value="Potassium Channel Kv1.1, Chain A"/>
    <property type="match status" value="1"/>
</dbReference>
<dbReference type="Gene3D" id="1.25.40.20">
    <property type="entry name" value="Ankyrin repeat-containing domain"/>
    <property type="match status" value="1"/>
</dbReference>
<feature type="region of interest" description="Disordered" evidence="3">
    <location>
        <begin position="69"/>
        <end position="111"/>
    </location>
</feature>
<keyword evidence="2" id="KW-0040">ANK repeat</keyword>
<evidence type="ECO:0000256" key="2">
    <source>
        <dbReference type="ARBA" id="ARBA00023043"/>
    </source>
</evidence>
<reference evidence="6" key="2">
    <citation type="submission" date="2020-10" db="UniProtKB">
        <authorList>
            <consortium name="WormBaseParasite"/>
        </authorList>
    </citation>
    <scope>IDENTIFICATION</scope>
</reference>
<dbReference type="AlphaFoldDB" id="A0A7E4W5R9"/>
<dbReference type="PANTHER" id="PTHR46071">
    <property type="entry name" value="ANKYRIN REPEAT AND BTB/POZ DOMAIN-CONTAINING"/>
    <property type="match status" value="1"/>
</dbReference>
<dbReference type="InterPro" id="IPR000210">
    <property type="entry name" value="BTB/POZ_dom"/>
</dbReference>
<reference evidence="5" key="1">
    <citation type="journal article" date="2013" name="Genetics">
        <title>The draft genome and transcriptome of Panagrellus redivivus are shaped by the harsh demands of a free-living lifestyle.</title>
        <authorList>
            <person name="Srinivasan J."/>
            <person name="Dillman A.R."/>
            <person name="Macchietto M.G."/>
            <person name="Heikkinen L."/>
            <person name="Lakso M."/>
            <person name="Fracchia K.M."/>
            <person name="Antoshechkin I."/>
            <person name="Mortazavi A."/>
            <person name="Wong G."/>
            <person name="Sternberg P.W."/>
        </authorList>
    </citation>
    <scope>NUCLEOTIDE SEQUENCE [LARGE SCALE GENOMIC DNA]</scope>
    <source>
        <strain evidence="5">MT8872</strain>
    </source>
</reference>
<dbReference type="Pfam" id="PF26281">
    <property type="entry name" value="Histone_ABTB"/>
    <property type="match status" value="1"/>
</dbReference>
<feature type="domain" description="BTB" evidence="4">
    <location>
        <begin position="1047"/>
        <end position="1109"/>
    </location>
</feature>